<evidence type="ECO:0008006" key="3">
    <source>
        <dbReference type="Google" id="ProtNLM"/>
    </source>
</evidence>
<dbReference type="AlphaFoldDB" id="A0A0P7CAS2"/>
<gene>
    <name evidence="1" type="ORF">AFM12_04255</name>
</gene>
<dbReference type="EMBL" id="LGTQ01000005">
    <property type="protein sequence ID" value="KPM49793.1"/>
    <property type="molecule type" value="Genomic_DNA"/>
</dbReference>
<protein>
    <recommendedName>
        <fullName evidence="3">UspA domain-containing protein</fullName>
    </recommendedName>
</protein>
<dbReference type="OrthoDB" id="893860at2"/>
<comment type="caution">
    <text evidence="1">The sequence shown here is derived from an EMBL/GenBank/DDBJ whole genome shotgun (WGS) entry which is preliminary data.</text>
</comment>
<proteinExistence type="predicted"/>
<sequence>MKKILVPNDFSVNPILLLKKIFEENEDEKFQIVLLHGIFTPNSIMDLLFYNKKRVIHELQNEDYLKACDLFRSKYDSRVITMKTDILTSMRSHVLKTYLEVNQIDEIYIPEGLGMNFKHKDSFDLIKLIKRAGVEVNVVSFKNEEVVERAGSSVELSRLFLADLSKSIIRRYEGNAALS</sequence>
<evidence type="ECO:0000313" key="1">
    <source>
        <dbReference type="EMBL" id="KPM49793.1"/>
    </source>
</evidence>
<evidence type="ECO:0000313" key="2">
    <source>
        <dbReference type="Proteomes" id="UP000050454"/>
    </source>
</evidence>
<name>A0A0P7CAS2_9BACT</name>
<keyword evidence="2" id="KW-1185">Reference proteome</keyword>
<dbReference type="STRING" id="1605367.AFM12_04255"/>
<dbReference type="Proteomes" id="UP000050454">
    <property type="component" value="Unassembled WGS sequence"/>
</dbReference>
<accession>A0A0P7CAS2</accession>
<organism evidence="1 2">
    <name type="scientific">Jiulongibacter sediminis</name>
    <dbReference type="NCBI Taxonomy" id="1605367"/>
    <lineage>
        <taxon>Bacteria</taxon>
        <taxon>Pseudomonadati</taxon>
        <taxon>Bacteroidota</taxon>
        <taxon>Cytophagia</taxon>
        <taxon>Cytophagales</taxon>
        <taxon>Leadbetterellaceae</taxon>
        <taxon>Jiulongibacter</taxon>
    </lineage>
</organism>
<reference evidence="1 2" key="1">
    <citation type="submission" date="2015-07" db="EMBL/GenBank/DDBJ databases">
        <title>The draft genome sequence of Leadbetterella sp. JN14-9.</title>
        <authorList>
            <person name="Liu Y."/>
            <person name="Du J."/>
            <person name="Shao Z."/>
        </authorList>
    </citation>
    <scope>NUCLEOTIDE SEQUENCE [LARGE SCALE GENOMIC DNA]</scope>
    <source>
        <strain evidence="1 2">JN14-9</strain>
    </source>
</reference>
<dbReference type="RefSeq" id="WP_055144225.1">
    <property type="nucleotide sequence ID" value="NZ_JXSZ01000005.1"/>
</dbReference>